<dbReference type="AlphaFoldDB" id="A0A285S775"/>
<protein>
    <submittedName>
        <fullName evidence="2">Uncharacterized protein</fullName>
    </submittedName>
</protein>
<sequence>MDLTIEQLIEKQTNNLTTQGELALNTFEAMHAISTSEARWRELKEQGKLKRVFRSLTGKNRKIEQAMTRDFITFQQCAQQSIENLAERQSLTIDLLLMIKHSQNLIQTENNRKFNEINKFLKAFLSDSQRKMNQLSERIDSLEVNVQMLTWKATLERMTFRNKSVFNLSKVEQGIYLSTSFYRISKGKWKNEDILLLEMIMDHLDVRGEVEFRGWVSSFLGEHSLIKHYLDFVPSYNVEGHPYIEGNLIFALVKYNQGLINKRQVLETVPRSKVEIRDIVFYLINGLAALETACKKEDIAQQIGYEMLLESVHPDERIYVHSVLRKYLKLSIEQCRELTKQVPISLGIFEDEQQLLQMKDELEKLDCVVVIN</sequence>
<dbReference type="EMBL" id="OBMQ01000003">
    <property type="protein sequence ID" value="SOC03315.1"/>
    <property type="molecule type" value="Genomic_DNA"/>
</dbReference>
<gene>
    <name evidence="2" type="ORF">SAMN05880501_103222</name>
</gene>
<feature type="coiled-coil region" evidence="1">
    <location>
        <begin position="125"/>
        <end position="152"/>
    </location>
</feature>
<proteinExistence type="predicted"/>
<accession>A0A285S775</accession>
<organism evidence="2 3">
    <name type="scientific">Ureibacillus xyleni</name>
    <dbReference type="NCBI Taxonomy" id="614648"/>
    <lineage>
        <taxon>Bacteria</taxon>
        <taxon>Bacillati</taxon>
        <taxon>Bacillota</taxon>
        <taxon>Bacilli</taxon>
        <taxon>Bacillales</taxon>
        <taxon>Caryophanaceae</taxon>
        <taxon>Ureibacillus</taxon>
    </lineage>
</organism>
<dbReference type="RefSeq" id="WP_097072901.1">
    <property type="nucleotide sequence ID" value="NZ_OBMQ01000003.1"/>
</dbReference>
<name>A0A285S775_9BACL</name>
<evidence type="ECO:0000313" key="3">
    <source>
        <dbReference type="Proteomes" id="UP000219636"/>
    </source>
</evidence>
<keyword evidence="1" id="KW-0175">Coiled coil</keyword>
<keyword evidence="3" id="KW-1185">Reference proteome</keyword>
<dbReference type="Proteomes" id="UP000219636">
    <property type="component" value="Unassembled WGS sequence"/>
</dbReference>
<evidence type="ECO:0000256" key="1">
    <source>
        <dbReference type="SAM" id="Coils"/>
    </source>
</evidence>
<reference evidence="3" key="1">
    <citation type="submission" date="2017-08" db="EMBL/GenBank/DDBJ databases">
        <authorList>
            <person name="Varghese N."/>
            <person name="Submissions S."/>
        </authorList>
    </citation>
    <scope>NUCLEOTIDE SEQUENCE [LARGE SCALE GENOMIC DNA]</scope>
    <source>
        <strain evidence="3">JC22</strain>
    </source>
</reference>
<evidence type="ECO:0000313" key="2">
    <source>
        <dbReference type="EMBL" id="SOC03315.1"/>
    </source>
</evidence>